<name>A0A919M9D8_9ACTN</name>
<dbReference type="InterPro" id="IPR003593">
    <property type="entry name" value="AAA+_ATPase"/>
</dbReference>
<dbReference type="PRINTS" id="PR00364">
    <property type="entry name" value="DISEASERSIST"/>
</dbReference>
<keyword evidence="3" id="KW-1185">Reference proteome</keyword>
<dbReference type="SMART" id="SM00382">
    <property type="entry name" value="AAA"/>
    <property type="match status" value="1"/>
</dbReference>
<evidence type="ECO:0000259" key="1">
    <source>
        <dbReference type="PROSITE" id="PS50943"/>
    </source>
</evidence>
<dbReference type="SMART" id="SM00028">
    <property type="entry name" value="TPR"/>
    <property type="match status" value="3"/>
</dbReference>
<dbReference type="InterPro" id="IPR010982">
    <property type="entry name" value="Lambda_DNA-bd_dom_sf"/>
</dbReference>
<feature type="domain" description="HTH cro/C1-type" evidence="1">
    <location>
        <begin position="20"/>
        <end position="75"/>
    </location>
</feature>
<comment type="caution">
    <text evidence="2">The sequence shown here is derived from an EMBL/GenBank/DDBJ whole genome shotgun (WGS) entry which is preliminary data.</text>
</comment>
<dbReference type="SMART" id="SM00530">
    <property type="entry name" value="HTH_XRE"/>
    <property type="match status" value="1"/>
</dbReference>
<evidence type="ECO:0000313" key="3">
    <source>
        <dbReference type="Proteomes" id="UP000619479"/>
    </source>
</evidence>
<dbReference type="InterPro" id="IPR011990">
    <property type="entry name" value="TPR-like_helical_dom_sf"/>
</dbReference>
<dbReference type="PANTHER" id="PTHR47691">
    <property type="entry name" value="REGULATOR-RELATED"/>
    <property type="match status" value="1"/>
</dbReference>
<dbReference type="SUPFAM" id="SSF48452">
    <property type="entry name" value="TPR-like"/>
    <property type="match status" value="1"/>
</dbReference>
<dbReference type="Gene3D" id="1.25.40.10">
    <property type="entry name" value="Tetratricopeptide repeat domain"/>
    <property type="match status" value="1"/>
</dbReference>
<dbReference type="InterPro" id="IPR019734">
    <property type="entry name" value="TPR_rpt"/>
</dbReference>
<dbReference type="CDD" id="cd00093">
    <property type="entry name" value="HTH_XRE"/>
    <property type="match status" value="1"/>
</dbReference>
<reference evidence="2" key="1">
    <citation type="submission" date="2021-01" db="EMBL/GenBank/DDBJ databases">
        <title>Whole genome shotgun sequence of Actinoplanes cyaneus NBRC 14990.</title>
        <authorList>
            <person name="Komaki H."/>
            <person name="Tamura T."/>
        </authorList>
    </citation>
    <scope>NUCLEOTIDE SEQUENCE</scope>
    <source>
        <strain evidence="2">NBRC 14990</strain>
    </source>
</reference>
<dbReference type="Proteomes" id="UP000619479">
    <property type="component" value="Unassembled WGS sequence"/>
</dbReference>
<gene>
    <name evidence="2" type="ORF">Acy02nite_86430</name>
</gene>
<dbReference type="PROSITE" id="PS50943">
    <property type="entry name" value="HTH_CROC1"/>
    <property type="match status" value="1"/>
</dbReference>
<dbReference type="Gene3D" id="3.40.50.300">
    <property type="entry name" value="P-loop containing nucleotide triphosphate hydrolases"/>
    <property type="match status" value="1"/>
</dbReference>
<dbReference type="SUPFAM" id="SSF52540">
    <property type="entry name" value="P-loop containing nucleoside triphosphate hydrolases"/>
    <property type="match status" value="1"/>
</dbReference>
<evidence type="ECO:0000313" key="2">
    <source>
        <dbReference type="EMBL" id="GID70762.1"/>
    </source>
</evidence>
<dbReference type="InterPro" id="IPR027417">
    <property type="entry name" value="P-loop_NTPase"/>
</dbReference>
<dbReference type="AlphaFoldDB" id="A0A919M9D8"/>
<accession>A0A919M9D8</accession>
<dbReference type="InterPro" id="IPR001387">
    <property type="entry name" value="Cro/C1-type_HTH"/>
</dbReference>
<dbReference type="Gene3D" id="1.10.260.40">
    <property type="entry name" value="lambda repressor-like DNA-binding domains"/>
    <property type="match status" value="1"/>
</dbReference>
<dbReference type="PANTHER" id="PTHR47691:SF3">
    <property type="entry name" value="HTH-TYPE TRANSCRIPTIONAL REGULATOR RV0890C-RELATED"/>
    <property type="match status" value="1"/>
</dbReference>
<sequence>MDGVESRIGTSAPAALGPLLRRLRVAAGLTLEQLSEVSGISDRAIGDMERGVSRGPRASTIAALADALRLASDDRHALAAAARAGRTKDLPRIDTYTDLPLPRVVADFTGRSDELRKIRDGIGGAGRGGRCLLISGPPGIGKTSLAVQAARQLSAKFPDGQYFVDLQGFAQNPLSAVGVLARLIRAIEPQASAVPQQLSEATDLWRRVSTGKRILVVLDNAADEEQLRAAILGEGPAVMLATSRRMLSGLDGVDRLPLAPLSGPDAVALLEQLTPGRRTAAAELRQLAHLCANVPLAIRVAGNRLATRSRWTAGDLIARLSADNRRLDTLTAGDLQVSAAFAVSYDQLSPAARRLFRRLPIAAGTTTSTEAAAVLIGRPADDTDDLLDELVELSLLEQTTAGRFRTHDLLRSYGESRLRQEESPEEIRAAEQRWRQWLLTATIEAGQWFEPPVPGSDTRSATGPAQSADEAAAWLQAEGDSWFAALTGAARAGEHQLVVDVAESLHWYSDHWPHWHRWHDVFALSTEAARHLGDDRLQAIHLGYLAWAELVCVVGYEAALRHADEAFVLARRAGDYRQMGWARDYRAWALTELDRPGEEQLTAAQEAVGLFSKTEDWIGLSQALISQGIALQHMDRLDEAAGAFERAAAVAQGPATAPIEALRALTTVGALCRIAEIHLRLHRWDAAVRVATTALECSDLPDTALLRSRTLLVRAQAHQQLGNVAMARADLEAVRDIRAAAKDAAGLREVEEQLRTLPATGQ</sequence>
<dbReference type="GO" id="GO:0003677">
    <property type="term" value="F:DNA binding"/>
    <property type="evidence" value="ECO:0007669"/>
    <property type="project" value="InterPro"/>
</dbReference>
<dbReference type="InterPro" id="IPR036388">
    <property type="entry name" value="WH-like_DNA-bd_sf"/>
</dbReference>
<dbReference type="Pfam" id="PF13560">
    <property type="entry name" value="HTH_31"/>
    <property type="match status" value="1"/>
</dbReference>
<dbReference type="SUPFAM" id="SSF47413">
    <property type="entry name" value="lambda repressor-like DNA-binding domains"/>
    <property type="match status" value="1"/>
</dbReference>
<dbReference type="Pfam" id="PF13191">
    <property type="entry name" value="AAA_16"/>
    <property type="match status" value="1"/>
</dbReference>
<dbReference type="Gene3D" id="1.10.10.10">
    <property type="entry name" value="Winged helix-like DNA-binding domain superfamily/Winged helix DNA-binding domain"/>
    <property type="match status" value="1"/>
</dbReference>
<organism evidence="2 3">
    <name type="scientific">Actinoplanes cyaneus</name>
    <dbReference type="NCBI Taxonomy" id="52696"/>
    <lineage>
        <taxon>Bacteria</taxon>
        <taxon>Bacillati</taxon>
        <taxon>Actinomycetota</taxon>
        <taxon>Actinomycetes</taxon>
        <taxon>Micromonosporales</taxon>
        <taxon>Micromonosporaceae</taxon>
        <taxon>Actinoplanes</taxon>
    </lineage>
</organism>
<proteinExistence type="predicted"/>
<dbReference type="EMBL" id="BOMH01000082">
    <property type="protein sequence ID" value="GID70762.1"/>
    <property type="molecule type" value="Genomic_DNA"/>
</dbReference>
<dbReference type="InterPro" id="IPR041664">
    <property type="entry name" value="AAA_16"/>
</dbReference>
<protein>
    <recommendedName>
        <fullName evidence="1">HTH cro/C1-type domain-containing protein</fullName>
    </recommendedName>
</protein>